<dbReference type="SMART" id="SM00225">
    <property type="entry name" value="BTB"/>
    <property type="match status" value="1"/>
</dbReference>
<reference evidence="6" key="1">
    <citation type="submission" date="2022-03" db="EMBL/GenBank/DDBJ databases">
        <authorList>
            <person name="Tunstrom K."/>
        </authorList>
    </citation>
    <scope>NUCLEOTIDE SEQUENCE</scope>
</reference>
<dbReference type="PROSITE" id="PS50097">
    <property type="entry name" value="BTB"/>
    <property type="match status" value="1"/>
</dbReference>
<dbReference type="InterPro" id="IPR059008">
    <property type="entry name" value="ABTB2/3_histone"/>
</dbReference>
<dbReference type="Gene3D" id="1.25.40.20">
    <property type="entry name" value="Ankyrin repeat-containing domain"/>
    <property type="match status" value="1"/>
</dbReference>
<feature type="domain" description="BTB" evidence="5">
    <location>
        <begin position="907"/>
        <end position="968"/>
    </location>
</feature>
<keyword evidence="7" id="KW-1185">Reference proteome</keyword>
<sequence>MSDSGGGDAGRDEPRKSRQPPHARTKHRPHNKLQSPWPGGGGLEDIRSAIKQLTLRSRDSSSTATSGASSAGGGSNNGAQDGGSAGDARRRRTPLVRQPSLDTVCTNVTSADEFVWVDSHNRLVELRCVPWTAGEVGRALQAGRCRELAARMAPDAPPRLAYLLQRALVRIAREAQRLSQNFGFCSKHEVAGAFRIVLSTPLADSCIKGCQRAATMYATSGSAARRLGSAARARTSLAPGRFQRWMLDARVAAFVHEYAAIYLCAGMETLLEEIALIAGGATTSPITPATIDHAVATCADLWGLLQPYSHLNAGRVASGALSLSRWESMSSLGSGSSSGVPRPENRQLGMSHDSGITTNGSGGSATSGSNTSGGASVLLTTCAGSAAELRAVLRQVHPRHPPLSPAAEQALYYFMRCSQLEHTSSGASSGAGGAGSAAGAGGAGCAGAGAALWGERGAGALPPLGEWVRVARAHAALRPPPAVPDADDVLQAARLLLPHADCPPRPVTLEEAIEPAWSRCPRTGDELSRAALGLAQRALLSGRPELLGGARALLPPAGVDATDGSGLTALMKAALAGDDQVVAMLLEAGADPNIETMGAGAQNCALLSPRSPATSHSSSSAPSPGYTPPTAGWTALVYACSAGAVETARRLLAAGARVDGAPARGDDVCTLTPLQMACGVGNLELVQLLLSHGADPFLSTQINDALCYSAAAQYGCYSAVAVCCAHGRRACLRAAVRGGARAGGGAVLSLEEVLAEGAPPAAGRPPPFTKQQQRALQDAMYYAAETDHLDITLELRALGVPWSLHAWTLSLAAAAEASLDHVIDQLLQDFLQVCPSDDSHYSKQFIYECLPLLFNILRYSKKEGTVLLLADILCAVYGWEPVPPVREPPPAAPARVDPSYVNNPSLADVTFRVEGRLFYGHKIVLVSESPRLRAMLAGDAPQASAPLVQINDIRYHIFEQVMKYLYSGGCSGLDVAECDVLEVLAAASFFQLMPLQRHCEARAAKSVDLHNLVSVYIHAKVYGATQLLEYCQGFLLQNMVALLTYDDSVKRLLFGKRLPGHNVLGALLTTLQKRIESRKNQSKSR</sequence>
<protein>
    <recommendedName>
        <fullName evidence="5">BTB domain-containing protein</fullName>
    </recommendedName>
</protein>
<proteinExistence type="predicted"/>
<evidence type="ECO:0000313" key="6">
    <source>
        <dbReference type="EMBL" id="CAH2092344.1"/>
    </source>
</evidence>
<dbReference type="PANTHER" id="PTHR46071">
    <property type="entry name" value="ANKYRIN REPEAT AND BTB/POZ DOMAIN-CONTAINING"/>
    <property type="match status" value="1"/>
</dbReference>
<dbReference type="CDD" id="cd18297">
    <property type="entry name" value="BTB_POZ_ABTB2-like"/>
    <property type="match status" value="1"/>
</dbReference>
<dbReference type="Gene3D" id="3.30.710.10">
    <property type="entry name" value="Potassium Channel Kv1.1, Chain A"/>
    <property type="match status" value="1"/>
</dbReference>
<dbReference type="EMBL" id="CAKOGL010000011">
    <property type="protein sequence ID" value="CAH2092344.1"/>
    <property type="molecule type" value="Genomic_DNA"/>
</dbReference>
<organism evidence="6 7">
    <name type="scientific">Euphydryas editha</name>
    <name type="common">Edith's checkerspot</name>
    <dbReference type="NCBI Taxonomy" id="104508"/>
    <lineage>
        <taxon>Eukaryota</taxon>
        <taxon>Metazoa</taxon>
        <taxon>Ecdysozoa</taxon>
        <taxon>Arthropoda</taxon>
        <taxon>Hexapoda</taxon>
        <taxon>Insecta</taxon>
        <taxon>Pterygota</taxon>
        <taxon>Neoptera</taxon>
        <taxon>Endopterygota</taxon>
        <taxon>Lepidoptera</taxon>
        <taxon>Glossata</taxon>
        <taxon>Ditrysia</taxon>
        <taxon>Papilionoidea</taxon>
        <taxon>Nymphalidae</taxon>
        <taxon>Nymphalinae</taxon>
        <taxon>Euphydryas</taxon>
    </lineage>
</organism>
<name>A0AAU9TXG5_EUPED</name>
<feature type="repeat" description="ANK" evidence="3">
    <location>
        <begin position="631"/>
        <end position="663"/>
    </location>
</feature>
<comment type="caution">
    <text evidence="6">The sequence shown here is derived from an EMBL/GenBank/DDBJ whole genome shotgun (WGS) entry which is preliminary data.</text>
</comment>
<evidence type="ECO:0000313" key="7">
    <source>
        <dbReference type="Proteomes" id="UP001153954"/>
    </source>
</evidence>
<dbReference type="GO" id="GO:0046982">
    <property type="term" value="F:protein heterodimerization activity"/>
    <property type="evidence" value="ECO:0007669"/>
    <property type="project" value="InterPro"/>
</dbReference>
<gene>
    <name evidence="6" type="ORF">EEDITHA_LOCUS8110</name>
</gene>
<feature type="compositionally biased region" description="Low complexity" evidence="4">
    <location>
        <begin position="60"/>
        <end position="69"/>
    </location>
</feature>
<dbReference type="InterPro" id="IPR002110">
    <property type="entry name" value="Ankyrin_rpt"/>
</dbReference>
<dbReference type="PANTHER" id="PTHR46071:SF2">
    <property type="entry name" value="ANKYRIN REPEAT AND BTB_POZ DOMAIN-CONTAINING PROTEIN 2-LIKE PROTEIN"/>
    <property type="match status" value="1"/>
</dbReference>
<dbReference type="AlphaFoldDB" id="A0AAU9TXG5"/>
<dbReference type="InterPro" id="IPR052089">
    <property type="entry name" value="Ankyrin-BTB/POZ_domain"/>
</dbReference>
<dbReference type="Proteomes" id="UP001153954">
    <property type="component" value="Unassembled WGS sequence"/>
</dbReference>
<feature type="repeat" description="ANK" evidence="3">
    <location>
        <begin position="672"/>
        <end position="701"/>
    </location>
</feature>
<evidence type="ECO:0000256" key="4">
    <source>
        <dbReference type="SAM" id="MobiDB-lite"/>
    </source>
</evidence>
<feature type="repeat" description="ANK" evidence="3">
    <location>
        <begin position="565"/>
        <end position="597"/>
    </location>
</feature>
<dbReference type="SUPFAM" id="SSF47113">
    <property type="entry name" value="Histone-fold"/>
    <property type="match status" value="1"/>
</dbReference>
<evidence type="ECO:0000259" key="5">
    <source>
        <dbReference type="PROSITE" id="PS50097"/>
    </source>
</evidence>
<dbReference type="SUPFAM" id="SSF54695">
    <property type="entry name" value="POZ domain"/>
    <property type="match status" value="1"/>
</dbReference>
<dbReference type="Pfam" id="PF26281">
    <property type="entry name" value="Histone_ABTB"/>
    <property type="match status" value="1"/>
</dbReference>
<dbReference type="CDD" id="cd18491">
    <property type="entry name" value="BACK_ABTB2_like"/>
    <property type="match status" value="1"/>
</dbReference>
<accession>A0AAU9TXG5</accession>
<dbReference type="Pfam" id="PF00023">
    <property type="entry name" value="Ank"/>
    <property type="match status" value="1"/>
</dbReference>
<feature type="region of interest" description="Disordered" evidence="4">
    <location>
        <begin position="1"/>
        <end position="98"/>
    </location>
</feature>
<evidence type="ECO:0000256" key="3">
    <source>
        <dbReference type="PROSITE-ProRule" id="PRU00023"/>
    </source>
</evidence>
<keyword evidence="2 3" id="KW-0040">ANK repeat</keyword>
<dbReference type="Pfam" id="PF00651">
    <property type="entry name" value="BTB"/>
    <property type="match status" value="1"/>
</dbReference>
<evidence type="ECO:0000256" key="2">
    <source>
        <dbReference type="ARBA" id="ARBA00023043"/>
    </source>
</evidence>
<dbReference type="InterPro" id="IPR036770">
    <property type="entry name" value="Ankyrin_rpt-contain_sf"/>
</dbReference>
<keyword evidence="1" id="KW-0677">Repeat</keyword>
<dbReference type="Pfam" id="PF12796">
    <property type="entry name" value="Ank_2"/>
    <property type="match status" value="1"/>
</dbReference>
<feature type="compositionally biased region" description="Basic residues" evidence="4">
    <location>
        <begin position="17"/>
        <end position="31"/>
    </location>
</feature>
<dbReference type="InterPro" id="IPR000210">
    <property type="entry name" value="BTB/POZ_dom"/>
</dbReference>
<feature type="compositionally biased region" description="Gly residues" evidence="4">
    <location>
        <begin position="70"/>
        <end position="85"/>
    </location>
</feature>
<dbReference type="SMART" id="SM00248">
    <property type="entry name" value="ANK"/>
    <property type="match status" value="4"/>
</dbReference>
<dbReference type="PROSITE" id="PS50088">
    <property type="entry name" value="ANK_REPEAT"/>
    <property type="match status" value="3"/>
</dbReference>
<dbReference type="Gene3D" id="1.10.20.10">
    <property type="entry name" value="Histone, subunit A"/>
    <property type="match status" value="1"/>
</dbReference>
<dbReference type="InterPro" id="IPR009072">
    <property type="entry name" value="Histone-fold"/>
</dbReference>
<evidence type="ECO:0000256" key="1">
    <source>
        <dbReference type="ARBA" id="ARBA00022737"/>
    </source>
</evidence>
<feature type="region of interest" description="Disordered" evidence="4">
    <location>
        <begin position="332"/>
        <end position="371"/>
    </location>
</feature>
<dbReference type="PROSITE" id="PS50297">
    <property type="entry name" value="ANK_REP_REGION"/>
    <property type="match status" value="2"/>
</dbReference>
<dbReference type="InterPro" id="IPR011333">
    <property type="entry name" value="SKP1/BTB/POZ_sf"/>
</dbReference>
<dbReference type="SUPFAM" id="SSF48403">
    <property type="entry name" value="Ankyrin repeat"/>
    <property type="match status" value="1"/>
</dbReference>